<feature type="chain" id="PRO_5019795509" evidence="1">
    <location>
        <begin position="28"/>
        <end position="389"/>
    </location>
</feature>
<keyword evidence="1" id="KW-0732">Signal</keyword>
<feature type="signal peptide" evidence="1">
    <location>
        <begin position="1"/>
        <end position="27"/>
    </location>
</feature>
<dbReference type="AlphaFoldDB" id="A0A495ILR4"/>
<comment type="caution">
    <text evidence="2">The sequence shown here is derived from an EMBL/GenBank/DDBJ whole genome shotgun (WGS) entry which is preliminary data.</text>
</comment>
<accession>A0A495ILR4</accession>
<gene>
    <name evidence="2" type="ORF">C8E83_3366</name>
</gene>
<dbReference type="Proteomes" id="UP000280008">
    <property type="component" value="Unassembled WGS sequence"/>
</dbReference>
<sequence>MHIRRTSAAIVVSAAALALVVPGAAQAASPQSAVARPAAATTAATPFTARIASVQHSTGRIVVVGTGRPGAVVSVSGATLNAGATVAVKADGSWRAVVTAPHGEHSITVSQGAAGRSITLTAIVDIRLPMTMQAIALPWDREVVVAGDDAEPGATVVVSVDGVVVARTKAKADGSWFTVAEGLAFGTHRVSVVQRFDGTQNGGAETTVDLDGSPTLDTPVVDVRSQTISLSGTAPEGTTIELRDPSGVPIETLAGETEIPVDDYAWHTTIRIPGGDYRQYGITAVTRFDGADAGSARNSALIPITLRAEVTKYTAKKVVITGRGEPGAVVSFTDANGAVVRDADGAAVIAQVERGDFTRTLDPRLVSGRTLALTQTLNGKFVGEATVTF</sequence>
<keyword evidence="3" id="KW-1185">Reference proteome</keyword>
<dbReference type="EMBL" id="RBKS01000001">
    <property type="protein sequence ID" value="RKR76201.1"/>
    <property type="molecule type" value="Genomic_DNA"/>
</dbReference>
<evidence type="ECO:0000313" key="3">
    <source>
        <dbReference type="Proteomes" id="UP000280008"/>
    </source>
</evidence>
<dbReference type="RefSeq" id="WP_121371199.1">
    <property type="nucleotide sequence ID" value="NZ_RBKS01000001.1"/>
</dbReference>
<reference evidence="2 3" key="1">
    <citation type="submission" date="2018-10" db="EMBL/GenBank/DDBJ databases">
        <title>Sequencing the genomes of 1000 actinobacteria strains.</title>
        <authorList>
            <person name="Klenk H.-P."/>
        </authorList>
    </citation>
    <scope>NUCLEOTIDE SEQUENCE [LARGE SCALE GENOMIC DNA]</scope>
    <source>
        <strain evidence="2 3">DSM 17894</strain>
    </source>
</reference>
<dbReference type="OrthoDB" id="5016118at2"/>
<evidence type="ECO:0000256" key="1">
    <source>
        <dbReference type="SAM" id="SignalP"/>
    </source>
</evidence>
<proteinExistence type="predicted"/>
<name>A0A495ILR4_9MICO</name>
<protein>
    <submittedName>
        <fullName evidence="2">Uncharacterized protein</fullName>
    </submittedName>
</protein>
<organism evidence="2 3">
    <name type="scientific">Frondihabitans australicus</name>
    <dbReference type="NCBI Taxonomy" id="386892"/>
    <lineage>
        <taxon>Bacteria</taxon>
        <taxon>Bacillati</taxon>
        <taxon>Actinomycetota</taxon>
        <taxon>Actinomycetes</taxon>
        <taxon>Micrococcales</taxon>
        <taxon>Microbacteriaceae</taxon>
        <taxon>Frondihabitans</taxon>
    </lineage>
</organism>
<evidence type="ECO:0000313" key="2">
    <source>
        <dbReference type="EMBL" id="RKR76201.1"/>
    </source>
</evidence>